<dbReference type="SUPFAM" id="SSF51971">
    <property type="entry name" value="Nucleotide-binding domain"/>
    <property type="match status" value="1"/>
</dbReference>
<feature type="domain" description="FAD-dependent urate hydroxylase HpyO/Asp monooxygenase CreE-like FAD/NAD(P)-binding" evidence="1">
    <location>
        <begin position="6"/>
        <end position="186"/>
    </location>
</feature>
<dbReference type="PANTHER" id="PTHR40254:SF1">
    <property type="entry name" value="BLR0577 PROTEIN"/>
    <property type="match status" value="1"/>
</dbReference>
<sequence length="518" mass="58566">MSTKIAFIGAGIATSYTLIPFLDSLTKQKNKPVELYIIDKSADFFKGMPYGDRSGKSVLLIQDLKNFISEPHRTHFKSWLNENIDTLQEEFIQNGGHLAKKWVENNKPIYSKGDWDDLYIPRFFFGKYISREVLNRIEKLSKERLLEVHYIQKETTGISKIKDRFIISFKDGSTLDVDKTILSIGSLPYKRLYEKEIKNPLNALYIKEPYGIGMEENMNRIVDFVKARKERNLKTKVAILGANASGLEMIYKICDKLPKDEFQTSFTTLSSHGVMPDGTIDLEKAKSFRPVHLEALSRISSLSAEMISEAAHKDIDEAENLGIGAATSVGIISRGFGSLLPKLNRDELLNFACFHGNQIGRRQRCAGNHYLSVVEELSRINRFTHLKGRFSSLEENNEGLNLIYKVHDSKNSNNDGHETFNLVVNCLGSVNLSSNDLSPFLQNLIDNGLCKPNPSNIGFHVDESMQASKNLFIAGPLLAGNQIEDKIFWHLEHCIRIIWSSNVLSKNLWASLTEKVAV</sequence>
<name>A0A5R8LY43_9FLAO</name>
<accession>A0A5R8LY43</accession>
<evidence type="ECO:0000313" key="2">
    <source>
        <dbReference type="EMBL" id="TLF42281.1"/>
    </source>
</evidence>
<organism evidence="2 3">
    <name type="scientific">Maribacter aurantiacus</name>
    <dbReference type="NCBI Taxonomy" id="1882343"/>
    <lineage>
        <taxon>Bacteria</taxon>
        <taxon>Pseudomonadati</taxon>
        <taxon>Bacteroidota</taxon>
        <taxon>Flavobacteriia</taxon>
        <taxon>Flavobacteriales</taxon>
        <taxon>Flavobacteriaceae</taxon>
        <taxon>Maribacter</taxon>
    </lineage>
</organism>
<evidence type="ECO:0000259" key="1">
    <source>
        <dbReference type="Pfam" id="PF13454"/>
    </source>
</evidence>
<dbReference type="InterPro" id="IPR052189">
    <property type="entry name" value="L-asp_N-monooxygenase_NS-form"/>
</dbReference>
<gene>
    <name evidence="2" type="ORF">FEK29_16080</name>
</gene>
<reference evidence="2 3" key="1">
    <citation type="journal article" date="2017" name="Int. J. Syst. Evol. Microbiol.">
        <title>Maripseudobacter aurantiacus gen. nov., sp. nov., a novel member of the family Flavobacteriaceae isolated from a sedimentation basin.</title>
        <authorList>
            <person name="Chen C."/>
            <person name="Su Y."/>
            <person name="Tao T."/>
            <person name="Fu G."/>
            <person name="Zhang C."/>
            <person name="Sun C."/>
            <person name="Zhang X."/>
            <person name="Wu M."/>
        </authorList>
    </citation>
    <scope>NUCLEOTIDE SEQUENCE [LARGE SCALE GENOMIC DNA]</scope>
    <source>
        <strain evidence="3">CDA4</strain>
    </source>
</reference>
<dbReference type="RefSeq" id="WP_138259462.1">
    <property type="nucleotide sequence ID" value="NZ_VBUK01000012.1"/>
</dbReference>
<dbReference type="PANTHER" id="PTHR40254">
    <property type="entry name" value="BLR0577 PROTEIN"/>
    <property type="match status" value="1"/>
</dbReference>
<dbReference type="InterPro" id="IPR038732">
    <property type="entry name" value="HpyO/CreE_NAD-binding"/>
</dbReference>
<dbReference type="Pfam" id="PF13454">
    <property type="entry name" value="NAD_binding_9"/>
    <property type="match status" value="1"/>
</dbReference>
<dbReference type="EMBL" id="VBUK01000012">
    <property type="protein sequence ID" value="TLF42281.1"/>
    <property type="molecule type" value="Genomic_DNA"/>
</dbReference>
<comment type="caution">
    <text evidence="2">The sequence shown here is derived from an EMBL/GenBank/DDBJ whole genome shotgun (WGS) entry which is preliminary data.</text>
</comment>
<dbReference type="OrthoDB" id="9785911at2"/>
<keyword evidence="3" id="KW-1185">Reference proteome</keyword>
<evidence type="ECO:0000313" key="3">
    <source>
        <dbReference type="Proteomes" id="UP000308382"/>
    </source>
</evidence>
<proteinExistence type="predicted"/>
<protein>
    <recommendedName>
        <fullName evidence="1">FAD-dependent urate hydroxylase HpyO/Asp monooxygenase CreE-like FAD/NAD(P)-binding domain-containing protein</fullName>
    </recommendedName>
</protein>
<dbReference type="Proteomes" id="UP000308382">
    <property type="component" value="Unassembled WGS sequence"/>
</dbReference>
<dbReference type="AlphaFoldDB" id="A0A5R8LY43"/>